<dbReference type="AlphaFoldDB" id="A0A7D5D6L3"/>
<reference evidence="1 2" key="1">
    <citation type="submission" date="2020-06" db="EMBL/GenBank/DDBJ databases">
        <title>Pseudomonas eucalypticola sp. nov., an endophyte of Eucalyptus dunnii leaves with biocontrol ability of eucalyptus leaf blight.</title>
        <authorList>
            <person name="Liu Y."/>
            <person name="Song Z."/>
            <person name="Zeng H."/>
            <person name="Lu M."/>
            <person name="Wang X."/>
            <person name="Lian X."/>
            <person name="Zhang Q."/>
        </authorList>
    </citation>
    <scope>NUCLEOTIDE SEQUENCE [LARGE SCALE GENOMIC DNA]</scope>
    <source>
        <strain evidence="1 2">NP-1</strain>
    </source>
</reference>
<keyword evidence="2" id="KW-1185">Reference proteome</keyword>
<evidence type="ECO:0000313" key="2">
    <source>
        <dbReference type="Proteomes" id="UP000509568"/>
    </source>
</evidence>
<organism evidence="1 2">
    <name type="scientific">Pseudomonas eucalypticola</name>
    <dbReference type="NCBI Taxonomy" id="2599595"/>
    <lineage>
        <taxon>Bacteria</taxon>
        <taxon>Pseudomonadati</taxon>
        <taxon>Pseudomonadota</taxon>
        <taxon>Gammaproteobacteria</taxon>
        <taxon>Pseudomonadales</taxon>
        <taxon>Pseudomonadaceae</taxon>
        <taxon>Pseudomonas</taxon>
    </lineage>
</organism>
<dbReference type="RefSeq" id="WP_158156956.1">
    <property type="nucleotide sequence ID" value="NZ_CP056030.1"/>
</dbReference>
<evidence type="ECO:0000313" key="1">
    <source>
        <dbReference type="EMBL" id="QKZ04659.1"/>
    </source>
</evidence>
<name>A0A7D5D6L3_9PSED</name>
<proteinExistence type="predicted"/>
<gene>
    <name evidence="1" type="ORF">HWQ56_13030</name>
</gene>
<sequence>MIRPVTLNVSFPRFGKNYYVQNVVTRKAPLQLITNDGFGSVLMPQASHHFSNEVVGLNDQFRFLNNILVAHLLEPRANAHS</sequence>
<accession>A0A7D5D6L3</accession>
<dbReference type="KEGG" id="pez:HWQ56_13030"/>
<protein>
    <submittedName>
        <fullName evidence="1">Uncharacterized protein</fullName>
    </submittedName>
</protein>
<dbReference type="Proteomes" id="UP000509568">
    <property type="component" value="Chromosome"/>
</dbReference>
<dbReference type="EMBL" id="CP056030">
    <property type="protein sequence ID" value="QKZ04659.1"/>
    <property type="molecule type" value="Genomic_DNA"/>
</dbReference>